<dbReference type="SUPFAM" id="SSF46689">
    <property type="entry name" value="Homeodomain-like"/>
    <property type="match status" value="1"/>
</dbReference>
<dbReference type="Gene3D" id="1.10.357.10">
    <property type="entry name" value="Tetracycline Repressor, domain 2"/>
    <property type="match status" value="1"/>
</dbReference>
<evidence type="ECO:0000313" key="3">
    <source>
        <dbReference type="EMBL" id="CAB4331201.1"/>
    </source>
</evidence>
<sequence>MPRISTPTLADHRDWRRSQLIEAAAAIALESGGAAITVAAVAQRAGLSRTSVYEYFASSADLAADLVIEEFETFTHTLRQASESTNDPLQSIERWIKESLIYIADGRHLLAKALSSIDMPRERAASIGAAHRALLAPLRSKLAELGVSDIDLALSMIQSITDGASRRIERGDDAESVITSVTSFCIAGIETLRR</sequence>
<dbReference type="GO" id="GO:0000976">
    <property type="term" value="F:transcription cis-regulatory region binding"/>
    <property type="evidence" value="ECO:0007669"/>
    <property type="project" value="TreeGrafter"/>
</dbReference>
<dbReference type="PRINTS" id="PR00455">
    <property type="entry name" value="HTHTETR"/>
</dbReference>
<name>A0A6J5YLL8_9ZZZZ</name>
<dbReference type="InterPro" id="IPR001647">
    <property type="entry name" value="HTH_TetR"/>
</dbReference>
<feature type="domain" description="HTH tetR-type" evidence="2">
    <location>
        <begin position="14"/>
        <end position="74"/>
    </location>
</feature>
<keyword evidence="1" id="KW-0238">DNA-binding</keyword>
<dbReference type="InterPro" id="IPR050109">
    <property type="entry name" value="HTH-type_TetR-like_transc_reg"/>
</dbReference>
<dbReference type="PANTHER" id="PTHR30055:SF226">
    <property type="entry name" value="HTH-TYPE TRANSCRIPTIONAL REGULATOR PKSA"/>
    <property type="match status" value="1"/>
</dbReference>
<reference evidence="3" key="1">
    <citation type="submission" date="2020-05" db="EMBL/GenBank/DDBJ databases">
        <authorList>
            <person name="Chiriac C."/>
            <person name="Salcher M."/>
            <person name="Ghai R."/>
            <person name="Kavagutti S V."/>
        </authorList>
    </citation>
    <scope>NUCLEOTIDE SEQUENCE</scope>
</reference>
<organism evidence="3">
    <name type="scientific">freshwater metagenome</name>
    <dbReference type="NCBI Taxonomy" id="449393"/>
    <lineage>
        <taxon>unclassified sequences</taxon>
        <taxon>metagenomes</taxon>
        <taxon>ecological metagenomes</taxon>
    </lineage>
</organism>
<dbReference type="AlphaFoldDB" id="A0A6J5YLL8"/>
<accession>A0A6J5YLL8</accession>
<evidence type="ECO:0000256" key="1">
    <source>
        <dbReference type="ARBA" id="ARBA00023125"/>
    </source>
</evidence>
<proteinExistence type="predicted"/>
<dbReference type="Pfam" id="PF00440">
    <property type="entry name" value="TetR_N"/>
    <property type="match status" value="1"/>
</dbReference>
<dbReference type="PANTHER" id="PTHR30055">
    <property type="entry name" value="HTH-TYPE TRANSCRIPTIONAL REGULATOR RUTR"/>
    <property type="match status" value="1"/>
</dbReference>
<evidence type="ECO:0000259" key="2">
    <source>
        <dbReference type="PROSITE" id="PS50977"/>
    </source>
</evidence>
<gene>
    <name evidence="3" type="ORF">UFOPK3775_00181</name>
</gene>
<dbReference type="EMBL" id="CAESAK010000013">
    <property type="protein sequence ID" value="CAB4331201.1"/>
    <property type="molecule type" value="Genomic_DNA"/>
</dbReference>
<dbReference type="GO" id="GO:0003700">
    <property type="term" value="F:DNA-binding transcription factor activity"/>
    <property type="evidence" value="ECO:0007669"/>
    <property type="project" value="TreeGrafter"/>
</dbReference>
<dbReference type="PROSITE" id="PS50977">
    <property type="entry name" value="HTH_TETR_2"/>
    <property type="match status" value="1"/>
</dbReference>
<dbReference type="InterPro" id="IPR009057">
    <property type="entry name" value="Homeodomain-like_sf"/>
</dbReference>
<protein>
    <submittedName>
        <fullName evidence="3">Unannotated protein</fullName>
    </submittedName>
</protein>